<keyword evidence="2" id="KW-1185">Reference proteome</keyword>
<evidence type="ECO:0008006" key="3">
    <source>
        <dbReference type="Google" id="ProtNLM"/>
    </source>
</evidence>
<accession>A0AAD9LB32</accession>
<protein>
    <recommendedName>
        <fullName evidence="3">Retrotransposon gag domain-containing protein</fullName>
    </recommendedName>
</protein>
<organism evidence="1 2">
    <name type="scientific">Phytophthora citrophthora</name>
    <dbReference type="NCBI Taxonomy" id="4793"/>
    <lineage>
        <taxon>Eukaryota</taxon>
        <taxon>Sar</taxon>
        <taxon>Stramenopiles</taxon>
        <taxon>Oomycota</taxon>
        <taxon>Peronosporomycetes</taxon>
        <taxon>Peronosporales</taxon>
        <taxon>Peronosporaceae</taxon>
        <taxon>Phytophthora</taxon>
    </lineage>
</organism>
<dbReference type="EMBL" id="JASMQC010000053">
    <property type="protein sequence ID" value="KAK1929062.1"/>
    <property type="molecule type" value="Genomic_DNA"/>
</dbReference>
<evidence type="ECO:0000313" key="2">
    <source>
        <dbReference type="Proteomes" id="UP001259832"/>
    </source>
</evidence>
<proteinExistence type="predicted"/>
<reference evidence="1" key="1">
    <citation type="submission" date="2023-08" db="EMBL/GenBank/DDBJ databases">
        <title>Reference Genome Resource for the Citrus Pathogen Phytophthora citrophthora.</title>
        <authorList>
            <person name="Moller H."/>
            <person name="Coetzee B."/>
            <person name="Rose L.J."/>
            <person name="Van Niekerk J.M."/>
        </authorList>
    </citation>
    <scope>NUCLEOTIDE SEQUENCE</scope>
    <source>
        <strain evidence="1">STE-U-9442</strain>
    </source>
</reference>
<sequence>MSAISELTEFSGRDTDEDCARSWPGKVKSAFIRDQAPGSEKCIVFGNFLTGPARNWYQQLGRTTRGSSKDLLDGFRVEYSGLGVSLAMQYYHARKRSDESPLEYLHRLTVLGLRTKLVIKTGTPAVLREHVEHFSGTLDDRDLADQLTLLRLAAAGSTKYRQKLHHHLRKRHRSLLEQCAPSAWRSTATVWGQNRTQEDRTWIKIDPKSTLLLS</sequence>
<comment type="caution">
    <text evidence="1">The sequence shown here is derived from an EMBL/GenBank/DDBJ whole genome shotgun (WGS) entry which is preliminary data.</text>
</comment>
<dbReference type="Proteomes" id="UP001259832">
    <property type="component" value="Unassembled WGS sequence"/>
</dbReference>
<name>A0AAD9LB32_9STRA</name>
<dbReference type="AlphaFoldDB" id="A0AAD9LB32"/>
<evidence type="ECO:0000313" key="1">
    <source>
        <dbReference type="EMBL" id="KAK1929062.1"/>
    </source>
</evidence>
<gene>
    <name evidence="1" type="ORF">P3T76_015502</name>
</gene>